<gene>
    <name evidence="4" type="primary">MADS27_2</name>
    <name evidence="4" type="ORF">CASFOL_021090</name>
</gene>
<evidence type="ECO:0000256" key="1">
    <source>
        <dbReference type="SAM" id="Coils"/>
    </source>
</evidence>
<keyword evidence="5" id="KW-1185">Reference proteome</keyword>
<dbReference type="EMBL" id="JAVIJP010000028">
    <property type="protein sequence ID" value="KAL3634036.1"/>
    <property type="molecule type" value="Genomic_DNA"/>
</dbReference>
<dbReference type="AlphaFoldDB" id="A0ABD3CXI2"/>
<name>A0ABD3CXI2_9LAMI</name>
<reference evidence="5" key="1">
    <citation type="journal article" date="2024" name="IScience">
        <title>Strigolactones Initiate the Formation of Haustorium-like Structures in Castilleja.</title>
        <authorList>
            <person name="Buerger M."/>
            <person name="Peterson D."/>
            <person name="Chory J."/>
        </authorList>
    </citation>
    <scope>NUCLEOTIDE SEQUENCE [LARGE SCALE GENOMIC DNA]</scope>
</reference>
<evidence type="ECO:0000259" key="3">
    <source>
        <dbReference type="PROSITE" id="PS51297"/>
    </source>
</evidence>
<accession>A0ABD3CXI2</accession>
<organism evidence="4 5">
    <name type="scientific">Castilleja foliolosa</name>
    <dbReference type="NCBI Taxonomy" id="1961234"/>
    <lineage>
        <taxon>Eukaryota</taxon>
        <taxon>Viridiplantae</taxon>
        <taxon>Streptophyta</taxon>
        <taxon>Embryophyta</taxon>
        <taxon>Tracheophyta</taxon>
        <taxon>Spermatophyta</taxon>
        <taxon>Magnoliopsida</taxon>
        <taxon>eudicotyledons</taxon>
        <taxon>Gunneridae</taxon>
        <taxon>Pentapetalae</taxon>
        <taxon>asterids</taxon>
        <taxon>lamiids</taxon>
        <taxon>Lamiales</taxon>
        <taxon>Orobanchaceae</taxon>
        <taxon>Pedicularideae</taxon>
        <taxon>Castillejinae</taxon>
        <taxon>Castilleja</taxon>
    </lineage>
</organism>
<protein>
    <submittedName>
        <fullName evidence="4">MADS-box transcription factor 27</fullName>
    </submittedName>
</protein>
<sequence>MTSVIDRRDKAKEELQQSANSTSEVEYWQSEAAMLKQQLHNLQQNHRHLMGEGLSGLDVKDLTSLEKQLEMSLRGVRTRKDQALMDEMQDLSRKENLIHQENLELYKKVYGTRDATRDNSNEYITNNSLSLREDPDASVCLQLCQPK</sequence>
<evidence type="ECO:0000256" key="2">
    <source>
        <dbReference type="SAM" id="MobiDB-lite"/>
    </source>
</evidence>
<proteinExistence type="predicted"/>
<feature type="region of interest" description="Disordered" evidence="2">
    <location>
        <begin position="1"/>
        <end position="22"/>
    </location>
</feature>
<evidence type="ECO:0000313" key="5">
    <source>
        <dbReference type="Proteomes" id="UP001632038"/>
    </source>
</evidence>
<dbReference type="Proteomes" id="UP001632038">
    <property type="component" value="Unassembled WGS sequence"/>
</dbReference>
<keyword evidence="1" id="KW-0175">Coiled coil</keyword>
<dbReference type="PROSITE" id="PS51297">
    <property type="entry name" value="K_BOX"/>
    <property type="match status" value="1"/>
</dbReference>
<feature type="domain" description="K-box" evidence="3">
    <location>
        <begin position="25"/>
        <end position="115"/>
    </location>
</feature>
<feature type="coiled-coil region" evidence="1">
    <location>
        <begin position="25"/>
        <end position="52"/>
    </location>
</feature>
<dbReference type="Pfam" id="PF01486">
    <property type="entry name" value="K-box"/>
    <property type="match status" value="1"/>
</dbReference>
<evidence type="ECO:0000313" key="4">
    <source>
        <dbReference type="EMBL" id="KAL3634036.1"/>
    </source>
</evidence>
<feature type="compositionally biased region" description="Basic and acidic residues" evidence="2">
    <location>
        <begin position="1"/>
        <end position="15"/>
    </location>
</feature>
<comment type="caution">
    <text evidence="4">The sequence shown here is derived from an EMBL/GenBank/DDBJ whole genome shotgun (WGS) entry which is preliminary data.</text>
</comment>
<dbReference type="InterPro" id="IPR002487">
    <property type="entry name" value="TF_Kbox"/>
</dbReference>